<comment type="caution">
    <text evidence="1">The sequence shown here is derived from an EMBL/GenBank/DDBJ whole genome shotgun (WGS) entry which is preliminary data.</text>
</comment>
<keyword evidence="2" id="KW-1185">Reference proteome</keyword>
<name>A0AAD8IXF0_9APIA</name>
<dbReference type="PANTHER" id="PTHR19288">
    <property type="entry name" value="4-NITROPHENYLPHOSPHATASE-RELATED"/>
    <property type="match status" value="1"/>
</dbReference>
<dbReference type="InterPro" id="IPR023214">
    <property type="entry name" value="HAD_sf"/>
</dbReference>
<evidence type="ECO:0000313" key="1">
    <source>
        <dbReference type="EMBL" id="KAK1393381.1"/>
    </source>
</evidence>
<dbReference type="PANTHER" id="PTHR19288:SF25">
    <property type="entry name" value="PHOSPHATIDYLGLYCEROPHOSPHATASE GEP4, MITOCHONDRIAL"/>
    <property type="match status" value="1"/>
</dbReference>
<gene>
    <name evidence="1" type="ORF">POM88_012437</name>
</gene>
<dbReference type="EMBL" id="JAUIZM010000003">
    <property type="protein sequence ID" value="KAK1393381.1"/>
    <property type="molecule type" value="Genomic_DNA"/>
</dbReference>
<dbReference type="InterPro" id="IPR006549">
    <property type="entry name" value="HAD-SF_hydro_IIIA"/>
</dbReference>
<dbReference type="NCBIfam" id="TIGR01662">
    <property type="entry name" value="HAD-SF-IIIA"/>
    <property type="match status" value="1"/>
</dbReference>
<dbReference type="Gene3D" id="3.40.50.1000">
    <property type="entry name" value="HAD superfamily/HAD-like"/>
    <property type="match status" value="1"/>
</dbReference>
<evidence type="ECO:0000313" key="2">
    <source>
        <dbReference type="Proteomes" id="UP001237642"/>
    </source>
</evidence>
<dbReference type="Pfam" id="PF09419">
    <property type="entry name" value="PGP_phosphatase"/>
    <property type="match status" value="1"/>
</dbReference>
<dbReference type="NCBIfam" id="TIGR01668">
    <property type="entry name" value="YqeG_hyp_ppase"/>
    <property type="match status" value="1"/>
</dbReference>
<reference evidence="1" key="1">
    <citation type="submission" date="2023-02" db="EMBL/GenBank/DDBJ databases">
        <title>Genome of toxic invasive species Heracleum sosnowskyi carries increased number of genes despite the absence of recent whole-genome duplications.</title>
        <authorList>
            <person name="Schelkunov M."/>
            <person name="Shtratnikova V."/>
            <person name="Makarenko M."/>
            <person name="Klepikova A."/>
            <person name="Omelchenko D."/>
            <person name="Novikova G."/>
            <person name="Obukhova E."/>
            <person name="Bogdanov V."/>
            <person name="Penin A."/>
            <person name="Logacheva M."/>
        </authorList>
    </citation>
    <scope>NUCLEOTIDE SEQUENCE</scope>
    <source>
        <strain evidence="1">Hsosn_3</strain>
        <tissue evidence="1">Leaf</tissue>
    </source>
</reference>
<dbReference type="FunFam" id="3.40.50.1000:FF:000148">
    <property type="entry name" value="Haloacid dehalogenase superfamily protein"/>
    <property type="match status" value="1"/>
</dbReference>
<dbReference type="Proteomes" id="UP001237642">
    <property type="component" value="Unassembled WGS sequence"/>
</dbReference>
<proteinExistence type="predicted"/>
<organism evidence="1 2">
    <name type="scientific">Heracleum sosnowskyi</name>
    <dbReference type="NCBI Taxonomy" id="360622"/>
    <lineage>
        <taxon>Eukaryota</taxon>
        <taxon>Viridiplantae</taxon>
        <taxon>Streptophyta</taxon>
        <taxon>Embryophyta</taxon>
        <taxon>Tracheophyta</taxon>
        <taxon>Spermatophyta</taxon>
        <taxon>Magnoliopsida</taxon>
        <taxon>eudicotyledons</taxon>
        <taxon>Gunneridae</taxon>
        <taxon>Pentapetalae</taxon>
        <taxon>asterids</taxon>
        <taxon>campanulids</taxon>
        <taxon>Apiales</taxon>
        <taxon>Apiaceae</taxon>
        <taxon>Apioideae</taxon>
        <taxon>apioid superclade</taxon>
        <taxon>Tordylieae</taxon>
        <taxon>Tordyliinae</taxon>
        <taxon>Heracleum</taxon>
    </lineage>
</organism>
<dbReference type="GO" id="GO:0005737">
    <property type="term" value="C:cytoplasm"/>
    <property type="evidence" value="ECO:0007669"/>
    <property type="project" value="TreeGrafter"/>
</dbReference>
<dbReference type="SUPFAM" id="SSF56784">
    <property type="entry name" value="HAD-like"/>
    <property type="match status" value="1"/>
</dbReference>
<accession>A0AAD8IXF0</accession>
<dbReference type="InterPro" id="IPR027706">
    <property type="entry name" value="PGP_Pase"/>
</dbReference>
<sequence>MESATSVAPHQTKTISYYYYPIPVPKYHLHLPPHPPKFISSQPLNLHFKSRKHQHYISPCASITTTCSKDHQENNDYDDPCHQNPIFPKKNDDPESNVISSNSWWAKLRAVVGQSVNLEGISGAFGIIAKDRHLVVPHIAVPDIRYIDWVELKRKGFLGVVFDKDNTLTVPYSFTISRPLRFSVEECKSVFGTNIAVFSNSAGLHEYDRDGRIARALEFKIGIKVIRHKIKKPAGSAEEIEQHFGCDSSRLIMVGDRPFTDIAYGNRNGFLTILTNPLSLDEEPLIVNQVRKLEVSLVKRWSKKGFHPTSHWLLPDSSECVIDHSPLKQD</sequence>
<dbReference type="GO" id="GO:0008962">
    <property type="term" value="F:phosphatidylglycerophosphatase activity"/>
    <property type="evidence" value="ECO:0007669"/>
    <property type="project" value="InterPro"/>
</dbReference>
<reference evidence="1" key="2">
    <citation type="submission" date="2023-05" db="EMBL/GenBank/DDBJ databases">
        <authorList>
            <person name="Schelkunov M.I."/>
        </authorList>
    </citation>
    <scope>NUCLEOTIDE SEQUENCE</scope>
    <source>
        <strain evidence="1">Hsosn_3</strain>
        <tissue evidence="1">Leaf</tissue>
    </source>
</reference>
<dbReference type="AlphaFoldDB" id="A0AAD8IXF0"/>
<protein>
    <submittedName>
        <fullName evidence="1">Haloacid dehalogenase superfamily protein</fullName>
    </submittedName>
</protein>
<dbReference type="InterPro" id="IPR010021">
    <property type="entry name" value="PGPP1/Gep4"/>
</dbReference>
<dbReference type="InterPro" id="IPR036412">
    <property type="entry name" value="HAD-like_sf"/>
</dbReference>